<dbReference type="InterPro" id="IPR009057">
    <property type="entry name" value="Homeodomain-like_sf"/>
</dbReference>
<feature type="domain" description="HTH tetR-type" evidence="3">
    <location>
        <begin position="8"/>
        <end position="68"/>
    </location>
</feature>
<evidence type="ECO:0000256" key="1">
    <source>
        <dbReference type="ARBA" id="ARBA00023125"/>
    </source>
</evidence>
<comment type="caution">
    <text evidence="4">The sequence shown here is derived from an EMBL/GenBank/DDBJ whole genome shotgun (WGS) entry which is preliminary data.</text>
</comment>
<evidence type="ECO:0000313" key="4">
    <source>
        <dbReference type="EMBL" id="RAI00906.1"/>
    </source>
</evidence>
<dbReference type="AlphaFoldDB" id="A0A8B2NMJ9"/>
<dbReference type="EMBL" id="QHHQ01000003">
    <property type="protein sequence ID" value="RAI00906.1"/>
    <property type="molecule type" value="Genomic_DNA"/>
</dbReference>
<dbReference type="InterPro" id="IPR041678">
    <property type="entry name" value="TetR_C_16"/>
</dbReference>
<dbReference type="GO" id="GO:0003700">
    <property type="term" value="F:DNA-binding transcription factor activity"/>
    <property type="evidence" value="ECO:0007669"/>
    <property type="project" value="TreeGrafter"/>
</dbReference>
<feature type="DNA-binding region" description="H-T-H motif" evidence="2">
    <location>
        <begin position="31"/>
        <end position="50"/>
    </location>
</feature>
<protein>
    <recommendedName>
        <fullName evidence="3">HTH tetR-type domain-containing protein</fullName>
    </recommendedName>
</protein>
<organism evidence="4 5">
    <name type="scientific">Acuticoccus sediminis</name>
    <dbReference type="NCBI Taxonomy" id="2184697"/>
    <lineage>
        <taxon>Bacteria</taxon>
        <taxon>Pseudomonadati</taxon>
        <taxon>Pseudomonadota</taxon>
        <taxon>Alphaproteobacteria</taxon>
        <taxon>Hyphomicrobiales</taxon>
        <taxon>Amorphaceae</taxon>
        <taxon>Acuticoccus</taxon>
    </lineage>
</organism>
<dbReference type="RefSeq" id="WP_111347376.1">
    <property type="nucleotide sequence ID" value="NZ_JAIWKD010000004.1"/>
</dbReference>
<gene>
    <name evidence="4" type="ORF">DLJ53_16895</name>
</gene>
<dbReference type="InterPro" id="IPR036271">
    <property type="entry name" value="Tet_transcr_reg_TetR-rel_C_sf"/>
</dbReference>
<dbReference type="InterPro" id="IPR050109">
    <property type="entry name" value="HTH-type_TetR-like_transc_reg"/>
</dbReference>
<dbReference type="GO" id="GO:0000976">
    <property type="term" value="F:transcription cis-regulatory region binding"/>
    <property type="evidence" value="ECO:0007669"/>
    <property type="project" value="TreeGrafter"/>
</dbReference>
<dbReference type="SUPFAM" id="SSF48498">
    <property type="entry name" value="Tetracyclin repressor-like, C-terminal domain"/>
    <property type="match status" value="1"/>
</dbReference>
<dbReference type="PANTHER" id="PTHR30055:SF235">
    <property type="entry name" value="TRANSCRIPTIONAL REGULATORY PROTEIN"/>
    <property type="match status" value="1"/>
</dbReference>
<proteinExistence type="predicted"/>
<reference evidence="4 5" key="1">
    <citation type="submission" date="2018-05" db="EMBL/GenBank/DDBJ databases">
        <title>Acuticoccus sediminis sp. nov., isolated from deep-sea sediment of Indian Ocean.</title>
        <authorList>
            <person name="Liu X."/>
            <person name="Lai Q."/>
            <person name="Du Y."/>
            <person name="Sun F."/>
            <person name="Zhang X."/>
            <person name="Wang S."/>
            <person name="Shao Z."/>
        </authorList>
    </citation>
    <scope>NUCLEOTIDE SEQUENCE [LARGE SCALE GENOMIC DNA]</scope>
    <source>
        <strain evidence="4 5">PTG4-2</strain>
    </source>
</reference>
<evidence type="ECO:0000256" key="2">
    <source>
        <dbReference type="PROSITE-ProRule" id="PRU00335"/>
    </source>
</evidence>
<name>A0A8B2NMJ9_9HYPH</name>
<keyword evidence="1 2" id="KW-0238">DNA-binding</keyword>
<dbReference type="PANTHER" id="PTHR30055">
    <property type="entry name" value="HTH-TYPE TRANSCRIPTIONAL REGULATOR RUTR"/>
    <property type="match status" value="1"/>
</dbReference>
<dbReference type="SUPFAM" id="SSF46689">
    <property type="entry name" value="Homeodomain-like"/>
    <property type="match status" value="1"/>
</dbReference>
<dbReference type="Pfam" id="PF17920">
    <property type="entry name" value="TetR_C_16"/>
    <property type="match status" value="1"/>
</dbReference>
<dbReference type="Pfam" id="PF00440">
    <property type="entry name" value="TetR_N"/>
    <property type="match status" value="1"/>
</dbReference>
<evidence type="ECO:0000313" key="5">
    <source>
        <dbReference type="Proteomes" id="UP000249590"/>
    </source>
</evidence>
<dbReference type="Proteomes" id="UP000249590">
    <property type="component" value="Unassembled WGS sequence"/>
</dbReference>
<dbReference type="Gene3D" id="1.10.357.10">
    <property type="entry name" value="Tetracycline Repressor, domain 2"/>
    <property type="match status" value="1"/>
</dbReference>
<dbReference type="PROSITE" id="PS50977">
    <property type="entry name" value="HTH_TETR_2"/>
    <property type="match status" value="1"/>
</dbReference>
<dbReference type="OrthoDB" id="2356263at2"/>
<sequence length="183" mass="20226">MQSRGASEATRARILDVAQQAFATRPYDAVSLRQIARDVGIDVALVHRTFGSKEGLFVDVMEHAFGDSHAQVRGPGDLKDILADTLFERNDKAAPSLDRLNIVLRSFSHPTAKQIIRDRLKCNMLDELASRLPPPQRERAAVLMSLMLGSVILRNVLQVDGLANDDGAAEKLFRQVVELLETP</sequence>
<dbReference type="InterPro" id="IPR001647">
    <property type="entry name" value="HTH_TetR"/>
</dbReference>
<evidence type="ECO:0000259" key="3">
    <source>
        <dbReference type="PROSITE" id="PS50977"/>
    </source>
</evidence>
<accession>A0A8B2NMJ9</accession>
<keyword evidence="5" id="KW-1185">Reference proteome</keyword>